<sequence length="286" mass="33540">MKLSDKSLQDIIDEYLWWSDFEENPANTEQIREAVKQDVNAIDKINFLNQQEEGNLLDRSSFRKLDFYEVEFTELARLAIAEGQYSIDDEPQAREIDYMRDYSDLRLLIQDMGDIFALYLKDYAFGYIKPLGMCVYEYPLSPELLELDESKRTDFIKESILLCIENDLWEESFDLKGELYNYYHDIPDIDSPFIQKRMNLGGLLSVKEAAERLGVTQTRVKKMVQDRQLDGYKYGNKLLISESSVMNRVEYIEKYGKPTRKKEKPNRAAKYRQNSGEGNRESPNGD</sequence>
<dbReference type="InterPro" id="IPR041657">
    <property type="entry name" value="HTH_17"/>
</dbReference>
<dbReference type="Proteomes" id="UP001349994">
    <property type="component" value="Unassembled WGS sequence"/>
</dbReference>
<evidence type="ECO:0000313" key="4">
    <source>
        <dbReference type="Proteomes" id="UP001349994"/>
    </source>
</evidence>
<evidence type="ECO:0000313" key="3">
    <source>
        <dbReference type="EMBL" id="MEC4174975.1"/>
    </source>
</evidence>
<feature type="compositionally biased region" description="Polar residues" evidence="1">
    <location>
        <begin position="272"/>
        <end position="286"/>
    </location>
</feature>
<dbReference type="EMBL" id="JAYMFF010000002">
    <property type="protein sequence ID" value="MEC4174975.1"/>
    <property type="molecule type" value="Genomic_DNA"/>
</dbReference>
<keyword evidence="4" id="KW-1185">Reference proteome</keyword>
<organism evidence="3 4">
    <name type="scientific">Adlercreutzia wanghongyangiae</name>
    <dbReference type="NCBI Taxonomy" id="3111451"/>
    <lineage>
        <taxon>Bacteria</taxon>
        <taxon>Bacillati</taxon>
        <taxon>Actinomycetota</taxon>
        <taxon>Coriobacteriia</taxon>
        <taxon>Eggerthellales</taxon>
        <taxon>Eggerthellaceae</taxon>
        <taxon>Adlercreutzia</taxon>
    </lineage>
</organism>
<dbReference type="Pfam" id="PF12728">
    <property type="entry name" value="HTH_17"/>
    <property type="match status" value="1"/>
</dbReference>
<evidence type="ECO:0000256" key="1">
    <source>
        <dbReference type="SAM" id="MobiDB-lite"/>
    </source>
</evidence>
<proteinExistence type="predicted"/>
<dbReference type="RefSeq" id="WP_338208465.1">
    <property type="nucleotide sequence ID" value="NZ_JAYMFF010000002.1"/>
</dbReference>
<feature type="compositionally biased region" description="Basic residues" evidence="1">
    <location>
        <begin position="257"/>
        <end position="270"/>
    </location>
</feature>
<reference evidence="3 4" key="1">
    <citation type="submission" date="2024-01" db="EMBL/GenBank/DDBJ databases">
        <title>novel species in genus Adlercreutzia.</title>
        <authorList>
            <person name="Liu X."/>
        </authorList>
    </citation>
    <scope>NUCLEOTIDE SEQUENCE [LARGE SCALE GENOMIC DNA]</scope>
    <source>
        <strain evidence="3 4">R7</strain>
    </source>
</reference>
<feature type="region of interest" description="Disordered" evidence="1">
    <location>
        <begin position="256"/>
        <end position="286"/>
    </location>
</feature>
<accession>A0ABU6IEV9</accession>
<comment type="caution">
    <text evidence="3">The sequence shown here is derived from an EMBL/GenBank/DDBJ whole genome shotgun (WGS) entry which is preliminary data.</text>
</comment>
<evidence type="ECO:0000259" key="2">
    <source>
        <dbReference type="Pfam" id="PF12728"/>
    </source>
</evidence>
<feature type="domain" description="Helix-turn-helix" evidence="2">
    <location>
        <begin position="203"/>
        <end position="246"/>
    </location>
</feature>
<protein>
    <submittedName>
        <fullName evidence="3">Helix-turn-helix domain-containing protein</fullName>
    </submittedName>
</protein>
<name>A0ABU6IEV9_9ACTN</name>
<gene>
    <name evidence="3" type="ORF">VIN30_00740</name>
</gene>
<dbReference type="InterPro" id="IPR010093">
    <property type="entry name" value="SinI_DNA-bd"/>
</dbReference>
<dbReference type="NCBIfam" id="TIGR01764">
    <property type="entry name" value="excise"/>
    <property type="match status" value="1"/>
</dbReference>